<feature type="transmembrane region" description="Helical" evidence="5">
    <location>
        <begin position="137"/>
        <end position="157"/>
    </location>
</feature>
<feature type="transmembrane region" description="Helical" evidence="5">
    <location>
        <begin position="56"/>
        <end position="79"/>
    </location>
</feature>
<keyword evidence="5" id="KW-0813">Transport</keyword>
<gene>
    <name evidence="7" type="primary">nodJ</name>
    <name evidence="7" type="ORF">GCM10007875_06740</name>
</gene>
<dbReference type="InterPro" id="IPR047817">
    <property type="entry name" value="ABC2_TM_bact-type"/>
</dbReference>
<protein>
    <recommendedName>
        <fullName evidence="5">Transport permease protein</fullName>
    </recommendedName>
</protein>
<dbReference type="InterPro" id="IPR000412">
    <property type="entry name" value="ABC_2_transport"/>
</dbReference>
<reference evidence="8" key="1">
    <citation type="journal article" date="2019" name="Int. J. Syst. Evol. Microbiol.">
        <title>The Global Catalogue of Microorganisms (GCM) 10K type strain sequencing project: providing services to taxonomists for standard genome sequencing and annotation.</title>
        <authorList>
            <consortium name="The Broad Institute Genomics Platform"/>
            <consortium name="The Broad Institute Genome Sequencing Center for Infectious Disease"/>
            <person name="Wu L."/>
            <person name="Ma J."/>
        </authorList>
    </citation>
    <scope>NUCLEOTIDE SEQUENCE [LARGE SCALE GENOMIC DNA]</scope>
    <source>
        <strain evidence="8">NBRC 105857</strain>
    </source>
</reference>
<dbReference type="PANTHER" id="PTHR43229:SF2">
    <property type="entry name" value="NODULATION PROTEIN J"/>
    <property type="match status" value="1"/>
</dbReference>
<comment type="caution">
    <text evidence="7">The sequence shown here is derived from an EMBL/GenBank/DDBJ whole genome shotgun (WGS) entry which is preliminary data.</text>
</comment>
<organism evidence="7 8">
    <name type="scientific">Limnobacter litoralis</name>
    <dbReference type="NCBI Taxonomy" id="481366"/>
    <lineage>
        <taxon>Bacteria</taxon>
        <taxon>Pseudomonadati</taxon>
        <taxon>Pseudomonadota</taxon>
        <taxon>Betaproteobacteria</taxon>
        <taxon>Burkholderiales</taxon>
        <taxon>Burkholderiaceae</taxon>
        <taxon>Limnobacter</taxon>
    </lineage>
</organism>
<dbReference type="PROSITE" id="PS51012">
    <property type="entry name" value="ABC_TM2"/>
    <property type="match status" value="1"/>
</dbReference>
<evidence type="ECO:0000313" key="7">
    <source>
        <dbReference type="EMBL" id="GLR25586.1"/>
    </source>
</evidence>
<evidence type="ECO:0000259" key="6">
    <source>
        <dbReference type="PROSITE" id="PS51012"/>
    </source>
</evidence>
<dbReference type="PRINTS" id="PR00164">
    <property type="entry name" value="ABC2TRNSPORT"/>
</dbReference>
<evidence type="ECO:0000256" key="5">
    <source>
        <dbReference type="RuleBase" id="RU361157"/>
    </source>
</evidence>
<feature type="transmembrane region" description="Helical" evidence="5">
    <location>
        <begin position="169"/>
        <end position="188"/>
    </location>
</feature>
<accession>A0ABQ5YQP8</accession>
<evidence type="ECO:0000256" key="3">
    <source>
        <dbReference type="ARBA" id="ARBA00022989"/>
    </source>
</evidence>
<comment type="similarity">
    <text evidence="5">Belongs to the ABC-2 integral membrane protein family.</text>
</comment>
<keyword evidence="5" id="KW-1003">Cell membrane</keyword>
<feature type="domain" description="ABC transmembrane type-2" evidence="6">
    <location>
        <begin position="24"/>
        <end position="249"/>
    </location>
</feature>
<evidence type="ECO:0000256" key="2">
    <source>
        <dbReference type="ARBA" id="ARBA00022692"/>
    </source>
</evidence>
<keyword evidence="4 5" id="KW-0472">Membrane</keyword>
<sequence length="254" mass="28075">MTNWFAVYRVWARNSLVWRKLAVPSLLGNVIDPVMALLAFGLGLGSMLPRVGGLPYLHYLAVGALGVSAMNAATFEALYSAFSRMHVQKTWNGIMNTPVRLHEVVLGEWAWAATKSAISTGLMLLVVAVLGVGTPSFWLMAWPFLIVAGAMFSALALCVNAKAPGYDFFMFYFTLVVTPMTFLSGAFFPRDRLPDWLHAVAEVLPLSFVVDALRAVYQGQWLYGVSMLFWVFAYMVAGLALAVYLTRKRFVKLG</sequence>
<keyword evidence="3 5" id="KW-1133">Transmembrane helix</keyword>
<name>A0ABQ5YQP8_9BURK</name>
<dbReference type="Pfam" id="PF01061">
    <property type="entry name" value="ABC2_membrane"/>
    <property type="match status" value="1"/>
</dbReference>
<feature type="transmembrane region" description="Helical" evidence="5">
    <location>
        <begin position="109"/>
        <end position="131"/>
    </location>
</feature>
<evidence type="ECO:0000313" key="8">
    <source>
        <dbReference type="Proteomes" id="UP001156664"/>
    </source>
</evidence>
<dbReference type="EMBL" id="BSOJ01000006">
    <property type="protein sequence ID" value="GLR25586.1"/>
    <property type="molecule type" value="Genomic_DNA"/>
</dbReference>
<dbReference type="RefSeq" id="WP_284279968.1">
    <property type="nucleotide sequence ID" value="NZ_BSOJ01000006.1"/>
</dbReference>
<dbReference type="PIRSF" id="PIRSF006648">
    <property type="entry name" value="DrrB"/>
    <property type="match status" value="1"/>
</dbReference>
<dbReference type="InterPro" id="IPR051784">
    <property type="entry name" value="Nod_factor_ABC_transporter"/>
</dbReference>
<proteinExistence type="inferred from homology"/>
<evidence type="ECO:0000256" key="1">
    <source>
        <dbReference type="ARBA" id="ARBA00004141"/>
    </source>
</evidence>
<feature type="transmembrane region" description="Helical" evidence="5">
    <location>
        <begin position="221"/>
        <end position="245"/>
    </location>
</feature>
<comment type="subcellular location">
    <subcellularLocation>
        <location evidence="5">Cell inner membrane</location>
        <topology evidence="5">Multi-pass membrane protein</topology>
    </subcellularLocation>
    <subcellularLocation>
        <location evidence="1">Membrane</location>
        <topology evidence="1">Multi-pass membrane protein</topology>
    </subcellularLocation>
</comment>
<keyword evidence="8" id="KW-1185">Reference proteome</keyword>
<feature type="transmembrane region" description="Helical" evidence="5">
    <location>
        <begin position="21"/>
        <end position="44"/>
    </location>
</feature>
<dbReference type="Proteomes" id="UP001156664">
    <property type="component" value="Unassembled WGS sequence"/>
</dbReference>
<keyword evidence="2 5" id="KW-0812">Transmembrane</keyword>
<evidence type="ECO:0000256" key="4">
    <source>
        <dbReference type="ARBA" id="ARBA00023136"/>
    </source>
</evidence>
<dbReference type="PANTHER" id="PTHR43229">
    <property type="entry name" value="NODULATION PROTEIN J"/>
    <property type="match status" value="1"/>
</dbReference>
<dbReference type="InterPro" id="IPR013525">
    <property type="entry name" value="ABC2_TM"/>
</dbReference>